<dbReference type="VEuPathDB" id="VectorBase:AMIN005864"/>
<reference evidence="2" key="2">
    <citation type="submission" date="2020-05" db="UniProtKB">
        <authorList>
            <consortium name="EnsemblMetazoa"/>
        </authorList>
    </citation>
    <scope>IDENTIFICATION</scope>
    <source>
        <strain evidence="2">MINIMUS1</strain>
    </source>
</reference>
<dbReference type="PANTHER" id="PTHR38681:SF1">
    <property type="entry name" value="RETROVIRUS-RELATED POL POLYPROTEIN FROM TRANSPOSON 412-LIKE PROTEIN"/>
    <property type="match status" value="1"/>
</dbReference>
<dbReference type="STRING" id="112268.A0A182W698"/>
<evidence type="ECO:0008006" key="4">
    <source>
        <dbReference type="Google" id="ProtNLM"/>
    </source>
</evidence>
<reference evidence="3" key="1">
    <citation type="submission" date="2013-03" db="EMBL/GenBank/DDBJ databases">
        <title>The Genome Sequence of Anopheles minimus MINIMUS1.</title>
        <authorList>
            <consortium name="The Broad Institute Genomics Platform"/>
            <person name="Neafsey D.E."/>
            <person name="Walton C."/>
            <person name="Walker B."/>
            <person name="Young S.K."/>
            <person name="Zeng Q."/>
            <person name="Gargeya S."/>
            <person name="Fitzgerald M."/>
            <person name="Haas B."/>
            <person name="Abouelleil A."/>
            <person name="Allen A.W."/>
            <person name="Alvarado L."/>
            <person name="Arachchi H.M."/>
            <person name="Berlin A.M."/>
            <person name="Chapman S.B."/>
            <person name="Gainer-Dewar J."/>
            <person name="Goldberg J."/>
            <person name="Griggs A."/>
            <person name="Gujja S."/>
            <person name="Hansen M."/>
            <person name="Howarth C."/>
            <person name="Imamovic A."/>
            <person name="Ireland A."/>
            <person name="Larimer J."/>
            <person name="McCowan C."/>
            <person name="Murphy C."/>
            <person name="Pearson M."/>
            <person name="Poon T.W."/>
            <person name="Priest M."/>
            <person name="Roberts A."/>
            <person name="Saif S."/>
            <person name="Shea T."/>
            <person name="Sisk P."/>
            <person name="Sykes S."/>
            <person name="Wortman J."/>
            <person name="Nusbaum C."/>
            <person name="Birren B."/>
        </authorList>
    </citation>
    <scope>NUCLEOTIDE SEQUENCE [LARGE SCALE GENOMIC DNA]</scope>
    <source>
        <strain evidence="3">MINIMUS1</strain>
    </source>
</reference>
<dbReference type="Proteomes" id="UP000075920">
    <property type="component" value="Unassembled WGS sequence"/>
</dbReference>
<accession>A0A182W698</accession>
<evidence type="ECO:0000313" key="2">
    <source>
        <dbReference type="EnsemblMetazoa" id="AMIN005864-PA"/>
    </source>
</evidence>
<organism evidence="2 3">
    <name type="scientific">Anopheles minimus</name>
    <dbReference type="NCBI Taxonomy" id="112268"/>
    <lineage>
        <taxon>Eukaryota</taxon>
        <taxon>Metazoa</taxon>
        <taxon>Ecdysozoa</taxon>
        <taxon>Arthropoda</taxon>
        <taxon>Hexapoda</taxon>
        <taxon>Insecta</taxon>
        <taxon>Pterygota</taxon>
        <taxon>Neoptera</taxon>
        <taxon>Endopterygota</taxon>
        <taxon>Diptera</taxon>
        <taxon>Nematocera</taxon>
        <taxon>Culicoidea</taxon>
        <taxon>Culicidae</taxon>
        <taxon>Anophelinae</taxon>
        <taxon>Anopheles</taxon>
    </lineage>
</organism>
<proteinExistence type="predicted"/>
<feature type="compositionally biased region" description="Low complexity" evidence="1">
    <location>
        <begin position="154"/>
        <end position="176"/>
    </location>
</feature>
<sequence length="200" mass="22354">MIHQGLRTAYKADIKASPAELVYGSTLKIPAEFFHSSPQTIPPDTTEFTQQLRKVMDNMRPTQTAWHDKRATFVHSDLQTCTHVFVRNDTVRPALTPPYQGPYEVLRRSEKWFEVLVNGKPTNVSIDRLKPCYTLREPASTAPPMTPSSPSPPSASMSPPTSTTASQSTSHSTTPPVATKDYSIGVTRSQRRVTIPLRYR</sequence>
<dbReference type="PANTHER" id="PTHR38681">
    <property type="entry name" value="RETROVIRUS-RELATED POL POLYPROTEIN FROM TRANSPOSON 412-LIKE PROTEIN-RELATED"/>
    <property type="match status" value="1"/>
</dbReference>
<evidence type="ECO:0000256" key="1">
    <source>
        <dbReference type="SAM" id="MobiDB-lite"/>
    </source>
</evidence>
<keyword evidence="3" id="KW-1185">Reference proteome</keyword>
<protein>
    <recommendedName>
        <fullName evidence="4">Integrase zinc-binding domain-containing protein</fullName>
    </recommendedName>
</protein>
<name>A0A182W698_9DIPT</name>
<dbReference type="EnsemblMetazoa" id="AMIN005864-RA">
    <property type="protein sequence ID" value="AMIN005864-PA"/>
    <property type="gene ID" value="AMIN005864"/>
</dbReference>
<evidence type="ECO:0000313" key="3">
    <source>
        <dbReference type="Proteomes" id="UP000075920"/>
    </source>
</evidence>
<feature type="region of interest" description="Disordered" evidence="1">
    <location>
        <begin position="136"/>
        <end position="200"/>
    </location>
</feature>
<dbReference type="AlphaFoldDB" id="A0A182W698"/>
<feature type="compositionally biased region" description="Pro residues" evidence="1">
    <location>
        <begin position="144"/>
        <end position="153"/>
    </location>
</feature>